<dbReference type="Proteomes" id="UP000603904">
    <property type="component" value="Unassembled WGS sequence"/>
</dbReference>
<dbReference type="EMBL" id="BOOC01000040">
    <property type="protein sequence ID" value="GIH43486.1"/>
    <property type="molecule type" value="Genomic_DNA"/>
</dbReference>
<keyword evidence="2" id="KW-1185">Reference proteome</keyword>
<evidence type="ECO:0000313" key="2">
    <source>
        <dbReference type="Proteomes" id="UP000603904"/>
    </source>
</evidence>
<protein>
    <submittedName>
        <fullName evidence="1">Uncharacterized protein</fullName>
    </submittedName>
</protein>
<name>A0ABQ4G8S5_9ACTN</name>
<sequence length="275" mass="30710">MPVSVIHGEDLLEQTLRVHFPGHDLHSAPAQPLLEKVGVWLPREAYYEWPIMLPWALRDLGCRGNKRDKPDIWSSPGRTGHFLDDNTMIKGLIRPLTVRSPGGPAHGKRLRGGFVAAHIWRIVHHADLASRIPGLYSFIPNIVWLPKEVAKRTDYEGGIYQRTLQAMSAAIYRNAPVKPALDEVVNASWEMLPGSALSVAQLRPAELNWFEVGPSFHALRRTRLNEVLAALRSIEKGKPLMKKVIATRYTIGLPLVPPAVRATLLADLTRFESGT</sequence>
<accession>A0ABQ4G8S5</accession>
<gene>
    <name evidence="1" type="ORF">Mco01_64860</name>
</gene>
<evidence type="ECO:0000313" key="1">
    <source>
        <dbReference type="EMBL" id="GIH43486.1"/>
    </source>
</evidence>
<dbReference type="RefSeq" id="WP_204060595.1">
    <property type="nucleotide sequence ID" value="NZ_BAAAGP010000023.1"/>
</dbReference>
<comment type="caution">
    <text evidence="1">The sequence shown here is derived from an EMBL/GenBank/DDBJ whole genome shotgun (WGS) entry which is preliminary data.</text>
</comment>
<proteinExistence type="predicted"/>
<reference evidence="1 2" key="1">
    <citation type="submission" date="2021-01" db="EMBL/GenBank/DDBJ databases">
        <title>Whole genome shotgun sequence of Microbispora corallina NBRC 16416.</title>
        <authorList>
            <person name="Komaki H."/>
            <person name="Tamura T."/>
        </authorList>
    </citation>
    <scope>NUCLEOTIDE SEQUENCE [LARGE SCALE GENOMIC DNA]</scope>
    <source>
        <strain evidence="1 2">NBRC 16416</strain>
    </source>
</reference>
<organism evidence="1 2">
    <name type="scientific">Microbispora corallina</name>
    <dbReference type="NCBI Taxonomy" id="83302"/>
    <lineage>
        <taxon>Bacteria</taxon>
        <taxon>Bacillati</taxon>
        <taxon>Actinomycetota</taxon>
        <taxon>Actinomycetes</taxon>
        <taxon>Streptosporangiales</taxon>
        <taxon>Streptosporangiaceae</taxon>
        <taxon>Microbispora</taxon>
    </lineage>
</organism>